<evidence type="ECO:0000313" key="10">
    <source>
        <dbReference type="EMBL" id="CAB4848440.1"/>
    </source>
</evidence>
<evidence type="ECO:0000313" key="6">
    <source>
        <dbReference type="EMBL" id="CAB4344877.1"/>
    </source>
</evidence>
<name>A0A6J6QJ11_9ZZZZ</name>
<dbReference type="InterPro" id="IPR036651">
    <property type="entry name" value="Gln_synt_N_sf"/>
</dbReference>
<keyword evidence="3" id="KW-0067">ATP-binding</keyword>
<dbReference type="EMBL" id="CAFBPK010000015">
    <property type="protein sequence ID" value="CAB5022079.1"/>
    <property type="molecule type" value="Genomic_DNA"/>
</dbReference>
<sequence length="453" mass="50285">MKRLTRDDVLKAAEKNEVRLIRFLYCDPSGMIRGKTAHGSQLDSKIDEGLGLTRAQNAVNVFEDLIYVEDMIPVGELRVVPDPATYTELPWLERTASFICDQMEYDYTPNPTCSRSILKRAIDYAAENGLKIFSSFENEFYLATRDESGYHPFNDGPVYSSSGMDRVAHVIHDIVDNLTVQGMVVEQAINEYGPGQQEIAIRYTDALASADNQIKFRDTVRGTAEVTHGLHASFAPKPFADGIGSGAHLHFSVWSMDEAKNLLYNAESPDRLSKFGMSFVAGILEHLPALIAITCPSYNSYDRLKPDSWAGNTVSWGYDNRECTVRVASPFRGRESESINLELKACDGSSNPYLVLAGLIYAGIEGIKRDLQPPSDCKGNPARLSEAEMVDCGIKPLPTDQMQAHELLSKDPVMVTALGEKMIECLLALRGAEYRKAKDQGDDWARNAFFNVL</sequence>
<dbReference type="EMBL" id="CAESAD010000015">
    <property type="protein sequence ID" value="CAB4344877.1"/>
    <property type="molecule type" value="Genomic_DNA"/>
</dbReference>
<evidence type="ECO:0000256" key="1">
    <source>
        <dbReference type="ARBA" id="ARBA00022598"/>
    </source>
</evidence>
<evidence type="ECO:0000259" key="4">
    <source>
        <dbReference type="PROSITE" id="PS51987"/>
    </source>
</evidence>
<dbReference type="Gene3D" id="3.30.590.10">
    <property type="entry name" value="Glutamine synthetase/guanido kinase, catalytic domain"/>
    <property type="match status" value="1"/>
</dbReference>
<dbReference type="GO" id="GO:0005524">
    <property type="term" value="F:ATP binding"/>
    <property type="evidence" value="ECO:0007669"/>
    <property type="project" value="UniProtKB-KW"/>
</dbReference>
<dbReference type="InterPro" id="IPR008147">
    <property type="entry name" value="Gln_synt_N"/>
</dbReference>
<accession>A0A6J6QJ11</accession>
<keyword evidence="1" id="KW-0436">Ligase</keyword>
<dbReference type="GO" id="GO:0004356">
    <property type="term" value="F:glutamine synthetase activity"/>
    <property type="evidence" value="ECO:0007669"/>
    <property type="project" value="InterPro"/>
</dbReference>
<reference evidence="7" key="1">
    <citation type="submission" date="2020-05" db="EMBL/GenBank/DDBJ databases">
        <authorList>
            <person name="Chiriac C."/>
            <person name="Salcher M."/>
            <person name="Ghai R."/>
            <person name="Kavagutti S V."/>
        </authorList>
    </citation>
    <scope>NUCLEOTIDE SEQUENCE</scope>
</reference>
<organism evidence="7">
    <name type="scientific">freshwater metagenome</name>
    <dbReference type="NCBI Taxonomy" id="449393"/>
    <lineage>
        <taxon>unclassified sequences</taxon>
        <taxon>metagenomes</taxon>
        <taxon>ecological metagenomes</taxon>
    </lineage>
</organism>
<dbReference type="InterPro" id="IPR014746">
    <property type="entry name" value="Gln_synth/guanido_kin_cat_dom"/>
</dbReference>
<proteinExistence type="predicted"/>
<dbReference type="PANTHER" id="PTHR43785">
    <property type="entry name" value="GAMMA-GLUTAMYLPUTRESCINE SYNTHETASE"/>
    <property type="match status" value="1"/>
</dbReference>
<evidence type="ECO:0000313" key="7">
    <source>
        <dbReference type="EMBL" id="CAB4710532.1"/>
    </source>
</evidence>
<dbReference type="SUPFAM" id="SSF54368">
    <property type="entry name" value="Glutamine synthetase, N-terminal domain"/>
    <property type="match status" value="1"/>
</dbReference>
<evidence type="ECO:0000256" key="3">
    <source>
        <dbReference type="ARBA" id="ARBA00022840"/>
    </source>
</evidence>
<evidence type="ECO:0000313" key="9">
    <source>
        <dbReference type="EMBL" id="CAB4808487.1"/>
    </source>
</evidence>
<dbReference type="PROSITE" id="PS51987">
    <property type="entry name" value="GS_CATALYTIC"/>
    <property type="match status" value="1"/>
</dbReference>
<dbReference type="EMBL" id="CAEZZD010000001">
    <property type="protein sequence ID" value="CAB4738784.1"/>
    <property type="molecule type" value="Genomic_DNA"/>
</dbReference>
<dbReference type="SMART" id="SM01230">
    <property type="entry name" value="Gln-synt_C"/>
    <property type="match status" value="1"/>
</dbReference>
<dbReference type="EMBL" id="CAEZYC010000045">
    <property type="protein sequence ID" value="CAB4710532.1"/>
    <property type="molecule type" value="Genomic_DNA"/>
</dbReference>
<dbReference type="InterPro" id="IPR008146">
    <property type="entry name" value="Gln_synth_cat_dom"/>
</dbReference>
<dbReference type="EMBL" id="CAESAI010000026">
    <property type="protein sequence ID" value="CAB4341594.1"/>
    <property type="molecule type" value="Genomic_DNA"/>
</dbReference>
<keyword evidence="2" id="KW-0547">Nucleotide-binding</keyword>
<evidence type="ECO:0000313" key="5">
    <source>
        <dbReference type="EMBL" id="CAB4341594.1"/>
    </source>
</evidence>
<dbReference type="Pfam" id="PF16952">
    <property type="entry name" value="Gln-synt_N_2"/>
    <property type="match status" value="1"/>
</dbReference>
<gene>
    <name evidence="7" type="ORF">UFOPK2648_00867</name>
    <name evidence="8" type="ORF">UFOPK2824_00015</name>
    <name evidence="9" type="ORF">UFOPK3037_01121</name>
    <name evidence="10" type="ORF">UFOPK3278_00806</name>
    <name evidence="5" type="ORF">UFOPK3406_01045</name>
    <name evidence="6" type="ORF">UFOPK3925_01448</name>
    <name evidence="11" type="ORF">UFOPK4097_00999</name>
</gene>
<dbReference type="Gene3D" id="3.10.20.70">
    <property type="entry name" value="Glutamine synthetase, N-terminal domain"/>
    <property type="match status" value="1"/>
</dbReference>
<dbReference type="EMBL" id="CAFAAO010000014">
    <property type="protein sequence ID" value="CAB4808487.1"/>
    <property type="molecule type" value="Genomic_DNA"/>
</dbReference>
<evidence type="ECO:0000313" key="8">
    <source>
        <dbReference type="EMBL" id="CAB4738784.1"/>
    </source>
</evidence>
<protein>
    <submittedName>
        <fullName evidence="7">Unannotated protein</fullName>
    </submittedName>
</protein>
<dbReference type="PANTHER" id="PTHR43785:SF2">
    <property type="entry name" value="TYPE-1 GLUTAMINE SYNTHETASE 1"/>
    <property type="match status" value="1"/>
</dbReference>
<dbReference type="GO" id="GO:0006542">
    <property type="term" value="P:glutamine biosynthetic process"/>
    <property type="evidence" value="ECO:0007669"/>
    <property type="project" value="InterPro"/>
</dbReference>
<dbReference type="Pfam" id="PF00120">
    <property type="entry name" value="Gln-synt_C"/>
    <property type="match status" value="1"/>
</dbReference>
<evidence type="ECO:0000313" key="11">
    <source>
        <dbReference type="EMBL" id="CAB5022079.1"/>
    </source>
</evidence>
<dbReference type="AlphaFoldDB" id="A0A6J6QJ11"/>
<feature type="domain" description="GS catalytic" evidence="4">
    <location>
        <begin position="114"/>
        <end position="453"/>
    </location>
</feature>
<evidence type="ECO:0000256" key="2">
    <source>
        <dbReference type="ARBA" id="ARBA00022741"/>
    </source>
</evidence>
<dbReference type="EMBL" id="CAFBIX010000028">
    <property type="protein sequence ID" value="CAB4848440.1"/>
    <property type="molecule type" value="Genomic_DNA"/>
</dbReference>
<dbReference type="SUPFAM" id="SSF55931">
    <property type="entry name" value="Glutamine synthetase/guanido kinase"/>
    <property type="match status" value="1"/>
</dbReference>